<feature type="compositionally biased region" description="Low complexity" evidence="1">
    <location>
        <begin position="72"/>
        <end position="105"/>
    </location>
</feature>
<proteinExistence type="predicted"/>
<sequence length="157" mass="16007">MSVPQVLLETVDNLIKNDLKKLKWIKPIHRELIDTYGDEMAVNVTAEVLKKLGRNNDAKELKNSYAAAGNTAAPSTSAAVPPAAPVETPAAPVETPAAPVETPAAPVAPPAAPAPPPAAPAPPPAASVAMMAQQGSIIIAPTVTGGTSGTWNITINK</sequence>
<accession>A0AAW1G0S2</accession>
<feature type="compositionally biased region" description="Pro residues" evidence="1">
    <location>
        <begin position="106"/>
        <end position="125"/>
    </location>
</feature>
<comment type="caution">
    <text evidence="2">The sequence shown here is derived from an EMBL/GenBank/DDBJ whole genome shotgun (WGS) entry which is preliminary data.</text>
</comment>
<evidence type="ECO:0000256" key="1">
    <source>
        <dbReference type="SAM" id="MobiDB-lite"/>
    </source>
</evidence>
<protein>
    <submittedName>
        <fullName evidence="2">Uncharacterized protein</fullName>
    </submittedName>
</protein>
<dbReference type="AlphaFoldDB" id="A0AAW1G0S2"/>
<feature type="region of interest" description="Disordered" evidence="1">
    <location>
        <begin position="72"/>
        <end position="126"/>
    </location>
</feature>
<keyword evidence="3" id="KW-1185">Reference proteome</keyword>
<dbReference type="InterPro" id="IPR011029">
    <property type="entry name" value="DEATH-like_dom_sf"/>
</dbReference>
<reference evidence="2 3" key="1">
    <citation type="journal article" date="2024" name="Genome Biol. Evol.">
        <title>Chromosome-level genome assembly of the viviparous eelpout Zoarces viviparus.</title>
        <authorList>
            <person name="Fuhrmann N."/>
            <person name="Brasseur M.V."/>
            <person name="Bakowski C.E."/>
            <person name="Podsiadlowski L."/>
            <person name="Prost S."/>
            <person name="Krehenwinkel H."/>
            <person name="Mayer C."/>
        </authorList>
    </citation>
    <scope>NUCLEOTIDE SEQUENCE [LARGE SCALE GENOMIC DNA]</scope>
    <source>
        <strain evidence="2">NO-MEL_2022_Ind0_liver</strain>
    </source>
</reference>
<name>A0AAW1G0S2_ZOAVI</name>
<dbReference type="Gene3D" id="1.10.533.10">
    <property type="entry name" value="Death Domain, Fas"/>
    <property type="match status" value="1"/>
</dbReference>
<gene>
    <name evidence="2" type="ORF">VZT92_003156</name>
</gene>
<dbReference type="Proteomes" id="UP001488805">
    <property type="component" value="Unassembled WGS sequence"/>
</dbReference>
<organism evidence="2 3">
    <name type="scientific">Zoarces viviparus</name>
    <name type="common">Viviparous eelpout</name>
    <name type="synonym">Blennius viviparus</name>
    <dbReference type="NCBI Taxonomy" id="48416"/>
    <lineage>
        <taxon>Eukaryota</taxon>
        <taxon>Metazoa</taxon>
        <taxon>Chordata</taxon>
        <taxon>Craniata</taxon>
        <taxon>Vertebrata</taxon>
        <taxon>Euteleostomi</taxon>
        <taxon>Actinopterygii</taxon>
        <taxon>Neopterygii</taxon>
        <taxon>Teleostei</taxon>
        <taxon>Neoteleostei</taxon>
        <taxon>Acanthomorphata</taxon>
        <taxon>Eupercaria</taxon>
        <taxon>Perciformes</taxon>
        <taxon>Cottioidei</taxon>
        <taxon>Zoarcales</taxon>
        <taxon>Zoarcidae</taxon>
        <taxon>Zoarcinae</taxon>
        <taxon>Zoarces</taxon>
    </lineage>
</organism>
<dbReference type="EMBL" id="JBCEZU010000013">
    <property type="protein sequence ID" value="KAK9540719.1"/>
    <property type="molecule type" value="Genomic_DNA"/>
</dbReference>
<evidence type="ECO:0000313" key="3">
    <source>
        <dbReference type="Proteomes" id="UP001488805"/>
    </source>
</evidence>
<evidence type="ECO:0000313" key="2">
    <source>
        <dbReference type="EMBL" id="KAK9540719.1"/>
    </source>
</evidence>